<name>A0A8F5BLD6_SACSH</name>
<organism evidence="2 3">
    <name type="scientific">Saccharolobus shibatae (strain ATCC 51178 / DSM 5389 / JCM 8931 / NBRC 15437 / B12)</name>
    <name type="common">Sulfolobus shibatae</name>
    <dbReference type="NCBI Taxonomy" id="523848"/>
    <lineage>
        <taxon>Archaea</taxon>
        <taxon>Thermoproteota</taxon>
        <taxon>Thermoprotei</taxon>
        <taxon>Sulfolobales</taxon>
        <taxon>Sulfolobaceae</taxon>
        <taxon>Saccharolobus</taxon>
    </lineage>
</organism>
<feature type="transmembrane region" description="Helical" evidence="1">
    <location>
        <begin position="443"/>
        <end position="462"/>
    </location>
</feature>
<dbReference type="OrthoDB" id="43487at2157"/>
<dbReference type="Proteomes" id="UP000694018">
    <property type="component" value="Chromosome"/>
</dbReference>
<dbReference type="RefSeq" id="WP_218266749.1">
    <property type="nucleotide sequence ID" value="NZ_CP077717.1"/>
</dbReference>
<keyword evidence="1" id="KW-0472">Membrane</keyword>
<dbReference type="KEGG" id="sshi:J5U23_00324"/>
<reference evidence="2" key="1">
    <citation type="journal article" date="2021" name="Environ. Microbiol.">
        <title>New insights into the diversity and evolution of the archaeal mobilome from three complete genomes of Saccharolobus shibatae.</title>
        <authorList>
            <person name="Medvedeva S."/>
            <person name="Brandt D."/>
            <person name="Cvirkaite-Krupovic V."/>
            <person name="Liu Y."/>
            <person name="Severinov K."/>
            <person name="Ishino S."/>
            <person name="Ishino Y."/>
            <person name="Prangishvili D."/>
            <person name="Kalinowski J."/>
            <person name="Krupovic M."/>
        </authorList>
    </citation>
    <scope>NUCLEOTIDE SEQUENCE</scope>
    <source>
        <strain evidence="2">B12</strain>
    </source>
</reference>
<sequence>MKNKFIIYFILFLFLISLGIIPLEHANIQKEQVIIQQYSTYLIRNGEYLNYTVVGGVEDKTIYSNVTQVGVSYNKTTYLLKPLNLVYYNNSIINVSIDGGKLKIYSGIPQLIKAILYTSGLQEVIWAGYLSKPAFISTYAYVNGSGTLELQYLNGSSTYSLNVSIGHNQKLSVPLIGLNYVAFTLKSYRNITISTELPMPYRSFENISYFYVSMSSFFNNTFLPSMIWRSNNITAIEFFGIDDNIAGFVEVNGSSLLILKNLNAEYYTPKYVITTTINNRIIMLGIGNNSVESTANITFSYFVGVSKQIGLLFSIENTSSVYLAFDNGSVYDIEISYPKNISVSNITIQNTVFLAEKIIVVPNSSISLIPITPKYNGTFLILKELPNSSILFINETDFFMRNSTLYLLTLKPGGTYYIVYSDHPLLTITQTKQPIIPYGANNLVLISGVVVILLVIVSIVAIRKRRS</sequence>
<evidence type="ECO:0000313" key="2">
    <source>
        <dbReference type="EMBL" id="QXJ27457.1"/>
    </source>
</evidence>
<proteinExistence type="predicted"/>
<keyword evidence="1" id="KW-0812">Transmembrane</keyword>
<dbReference type="AlphaFoldDB" id="A0A8F5BLD6"/>
<accession>A0A8F5BLD6</accession>
<evidence type="ECO:0000256" key="1">
    <source>
        <dbReference type="SAM" id="Phobius"/>
    </source>
</evidence>
<dbReference type="EMBL" id="CP077717">
    <property type="protein sequence ID" value="QXJ27457.1"/>
    <property type="molecule type" value="Genomic_DNA"/>
</dbReference>
<evidence type="ECO:0000313" key="3">
    <source>
        <dbReference type="Proteomes" id="UP000694018"/>
    </source>
</evidence>
<gene>
    <name evidence="2" type="ORF">J5U23_00324</name>
</gene>
<protein>
    <recommendedName>
        <fullName evidence="4">Thermopsin</fullName>
    </recommendedName>
</protein>
<evidence type="ECO:0008006" key="4">
    <source>
        <dbReference type="Google" id="ProtNLM"/>
    </source>
</evidence>
<keyword evidence="1" id="KW-1133">Transmembrane helix</keyword>
<dbReference type="GeneID" id="65561942"/>